<dbReference type="PROSITE" id="PS00409">
    <property type="entry name" value="PROKAR_NTER_METHYL"/>
    <property type="match status" value="1"/>
</dbReference>
<dbReference type="NCBIfam" id="TIGR02532">
    <property type="entry name" value="IV_pilin_GFxxxE"/>
    <property type="match status" value="1"/>
</dbReference>
<dbReference type="RefSeq" id="WP_342854614.1">
    <property type="nucleotide sequence ID" value="NZ_JBBMRA010000011.1"/>
</dbReference>
<keyword evidence="1" id="KW-0812">Transmembrane</keyword>
<accession>A0ABU9TTP0</accession>
<sequence>MHRPVAERGFSLVEVVITIVIIGIALTAAVAGWGNIARHSSDVMWQTRVSYLGQAYLEEILSRRYDELTPAGGSPICAPCSTEGSFGPDDSETRETFDDVDDYHGLTENAVGLFNALVTAGGIQSYNGYQVSVQVRYVGGDYFSAGNEERVKQIVVTVSPPKNTGQSPVQFSALRGNY</sequence>
<dbReference type="SUPFAM" id="SSF54523">
    <property type="entry name" value="Pili subunits"/>
    <property type="match status" value="1"/>
</dbReference>
<gene>
    <name evidence="2" type="ORF">WNY58_11795</name>
</gene>
<protein>
    <submittedName>
        <fullName evidence="2">Prepilin-type N-terminal cleavage/methylation domain-containing protein</fullName>
    </submittedName>
</protein>
<evidence type="ECO:0000313" key="3">
    <source>
        <dbReference type="Proteomes" id="UP001449225"/>
    </source>
</evidence>
<proteinExistence type="predicted"/>
<dbReference type="InterPro" id="IPR012902">
    <property type="entry name" value="N_methyl_site"/>
</dbReference>
<dbReference type="EMBL" id="JBBMRA010000011">
    <property type="protein sequence ID" value="MEM5537074.1"/>
    <property type="molecule type" value="Genomic_DNA"/>
</dbReference>
<dbReference type="Proteomes" id="UP001449225">
    <property type="component" value="Unassembled WGS sequence"/>
</dbReference>
<evidence type="ECO:0000256" key="1">
    <source>
        <dbReference type="SAM" id="Phobius"/>
    </source>
</evidence>
<dbReference type="InterPro" id="IPR045584">
    <property type="entry name" value="Pilin-like"/>
</dbReference>
<keyword evidence="1" id="KW-0472">Membrane</keyword>
<reference evidence="2 3" key="1">
    <citation type="submission" date="2024-03" db="EMBL/GenBank/DDBJ databases">
        <title>Community enrichment and isolation of bacterial strains for fucoidan degradation.</title>
        <authorList>
            <person name="Sichert A."/>
        </authorList>
    </citation>
    <scope>NUCLEOTIDE SEQUENCE [LARGE SCALE GENOMIC DNA]</scope>
    <source>
        <strain evidence="2 3">AS76</strain>
    </source>
</reference>
<feature type="transmembrane region" description="Helical" evidence="1">
    <location>
        <begin position="12"/>
        <end position="34"/>
    </location>
</feature>
<name>A0ABU9TTP0_9GAMM</name>
<evidence type="ECO:0000313" key="2">
    <source>
        <dbReference type="EMBL" id="MEM5537074.1"/>
    </source>
</evidence>
<organism evidence="2 3">
    <name type="scientific">Neptuniibacter pectenicola</name>
    <dbReference type="NCBI Taxonomy" id="1806669"/>
    <lineage>
        <taxon>Bacteria</taxon>
        <taxon>Pseudomonadati</taxon>
        <taxon>Pseudomonadota</taxon>
        <taxon>Gammaproteobacteria</taxon>
        <taxon>Oceanospirillales</taxon>
        <taxon>Oceanospirillaceae</taxon>
        <taxon>Neptuniibacter</taxon>
    </lineage>
</organism>
<keyword evidence="1" id="KW-1133">Transmembrane helix</keyword>
<comment type="caution">
    <text evidence="2">The sequence shown here is derived from an EMBL/GenBank/DDBJ whole genome shotgun (WGS) entry which is preliminary data.</text>
</comment>
<dbReference type="Pfam" id="PF07963">
    <property type="entry name" value="N_methyl"/>
    <property type="match status" value="1"/>
</dbReference>
<keyword evidence="3" id="KW-1185">Reference proteome</keyword>